<dbReference type="EMBL" id="OV121133">
    <property type="protein sequence ID" value="CAH0550451.1"/>
    <property type="molecule type" value="Genomic_DNA"/>
</dbReference>
<dbReference type="AlphaFoldDB" id="A0A9P0FDZ3"/>
<dbReference type="OrthoDB" id="6774265at2759"/>
<feature type="region of interest" description="Disordered" evidence="2">
    <location>
        <begin position="1"/>
        <end position="112"/>
    </location>
</feature>
<evidence type="ECO:0000256" key="1">
    <source>
        <dbReference type="SAM" id="Coils"/>
    </source>
</evidence>
<proteinExistence type="predicted"/>
<dbReference type="Proteomes" id="UP001154078">
    <property type="component" value="Chromosome 2"/>
</dbReference>
<evidence type="ECO:0000313" key="4">
    <source>
        <dbReference type="Proteomes" id="UP001154078"/>
    </source>
</evidence>
<organism evidence="3 4">
    <name type="scientific">Brassicogethes aeneus</name>
    <name type="common">Rape pollen beetle</name>
    <name type="synonym">Meligethes aeneus</name>
    <dbReference type="NCBI Taxonomy" id="1431903"/>
    <lineage>
        <taxon>Eukaryota</taxon>
        <taxon>Metazoa</taxon>
        <taxon>Ecdysozoa</taxon>
        <taxon>Arthropoda</taxon>
        <taxon>Hexapoda</taxon>
        <taxon>Insecta</taxon>
        <taxon>Pterygota</taxon>
        <taxon>Neoptera</taxon>
        <taxon>Endopterygota</taxon>
        <taxon>Coleoptera</taxon>
        <taxon>Polyphaga</taxon>
        <taxon>Cucujiformia</taxon>
        <taxon>Nitidulidae</taxon>
        <taxon>Meligethinae</taxon>
        <taxon>Brassicogethes</taxon>
    </lineage>
</organism>
<evidence type="ECO:0000313" key="3">
    <source>
        <dbReference type="EMBL" id="CAH0550451.1"/>
    </source>
</evidence>
<dbReference type="PANTHER" id="PTHR46601">
    <property type="entry name" value="ULP_PROTEASE DOMAIN-CONTAINING PROTEIN"/>
    <property type="match status" value="1"/>
</dbReference>
<feature type="compositionally biased region" description="Basic and acidic residues" evidence="2">
    <location>
        <begin position="1"/>
        <end position="47"/>
    </location>
</feature>
<keyword evidence="4" id="KW-1185">Reference proteome</keyword>
<evidence type="ECO:0000256" key="2">
    <source>
        <dbReference type="SAM" id="MobiDB-lite"/>
    </source>
</evidence>
<sequence length="652" mass="76123">MPQSREEKLRKKREAEKKRYERLKQDPEGREKLRQKERDQYSKKKENNIVQPISELSKRDQRMKRKQWRKNSTTYRLRKKQTENENHFLEENTPPPSPVRLENVNDVPRDTPQSILGRRLAAKNRKIRSRRSKEKNELIEKLKKKITKYKVKYHRLRNLTKEKRTKREVQLSPKTRVNETMRENQNPDIIKKLLFAEVVKDQLKTNYKELKSAEIIEEFESNIIKYLKHRGRARHQYKRITKMKEELKSNEALIHMDFSENYNLKYAEEVQSFHFGGSRQQISLHTVVLYTKSGEELKKECFCTLSESLQHNVPGIWAHLDPILKYIEENYLVDTLYFVSDSPATQYRNKTMFYFLAVELPSLYTKIKNFSWNYLEAGHGKGAPDGIGGVTKRTADRLVAQGNDIASFDTLVNALSKNVKGIKYLTIDSSDIAKLSERLENKECPNFKGTMKVHQVKKAVQLNFYSLSSLGENDSALYLGSLIYKSTSISPLGEASNTSSFDEDMPLTSQKSVTQKEIPHIKLNFIDVYSDDEEAGPSVKNKGELSCQNIRTGTYLLVQLKTKKICYRYVAVAQNDIEEDGEVRVMYLRVCKLNKKQVFKIDENDISYVRYEDITSILPSPIIISHKCIQYYQFEKDIDVFEQGTGKLSKNV</sequence>
<accession>A0A9P0FDZ3</accession>
<protein>
    <submittedName>
        <fullName evidence="3">Uncharacterized protein</fullName>
    </submittedName>
</protein>
<keyword evidence="1" id="KW-0175">Coiled coil</keyword>
<feature type="coiled-coil region" evidence="1">
    <location>
        <begin position="132"/>
        <end position="159"/>
    </location>
</feature>
<dbReference type="PANTHER" id="PTHR46601:SF1">
    <property type="entry name" value="ADF-H DOMAIN-CONTAINING PROTEIN"/>
    <property type="match status" value="1"/>
</dbReference>
<feature type="compositionally biased region" description="Basic and acidic residues" evidence="2">
    <location>
        <begin position="80"/>
        <end position="90"/>
    </location>
</feature>
<name>A0A9P0FDZ3_BRAAE</name>
<gene>
    <name evidence="3" type="ORF">MELIAE_LOCUS3258</name>
</gene>
<reference evidence="3" key="1">
    <citation type="submission" date="2021-12" db="EMBL/GenBank/DDBJ databases">
        <authorList>
            <person name="King R."/>
        </authorList>
    </citation>
    <scope>NUCLEOTIDE SEQUENCE</scope>
</reference>